<keyword evidence="2" id="KW-1185">Reference proteome</keyword>
<comment type="caution">
    <text evidence="1">The sequence shown here is derived from an EMBL/GenBank/DDBJ whole genome shotgun (WGS) entry which is preliminary data.</text>
</comment>
<organism evidence="1 2">
    <name type="scientific">Trifolium medium</name>
    <dbReference type="NCBI Taxonomy" id="97028"/>
    <lineage>
        <taxon>Eukaryota</taxon>
        <taxon>Viridiplantae</taxon>
        <taxon>Streptophyta</taxon>
        <taxon>Embryophyta</taxon>
        <taxon>Tracheophyta</taxon>
        <taxon>Spermatophyta</taxon>
        <taxon>Magnoliopsida</taxon>
        <taxon>eudicotyledons</taxon>
        <taxon>Gunneridae</taxon>
        <taxon>Pentapetalae</taxon>
        <taxon>rosids</taxon>
        <taxon>fabids</taxon>
        <taxon>Fabales</taxon>
        <taxon>Fabaceae</taxon>
        <taxon>Papilionoideae</taxon>
        <taxon>50 kb inversion clade</taxon>
        <taxon>NPAAA clade</taxon>
        <taxon>Hologalegina</taxon>
        <taxon>IRL clade</taxon>
        <taxon>Trifolieae</taxon>
        <taxon>Trifolium</taxon>
    </lineage>
</organism>
<dbReference type="Proteomes" id="UP000265520">
    <property type="component" value="Unassembled WGS sequence"/>
</dbReference>
<dbReference type="EMBL" id="LXQA010095796">
    <property type="protein sequence ID" value="MCI15284.1"/>
    <property type="molecule type" value="Genomic_DNA"/>
</dbReference>
<reference evidence="1 2" key="1">
    <citation type="journal article" date="2018" name="Front. Plant Sci.">
        <title>Red Clover (Trifolium pratense) and Zigzag Clover (T. medium) - A Picture of Genomic Similarities and Differences.</title>
        <authorList>
            <person name="Dluhosova J."/>
            <person name="Istvanek J."/>
            <person name="Nedelnik J."/>
            <person name="Repkova J."/>
        </authorList>
    </citation>
    <scope>NUCLEOTIDE SEQUENCE [LARGE SCALE GENOMIC DNA]</scope>
    <source>
        <strain evidence="2">cv. 10/8</strain>
        <tissue evidence="1">Leaf</tissue>
    </source>
</reference>
<proteinExistence type="predicted"/>
<evidence type="ECO:0000313" key="1">
    <source>
        <dbReference type="EMBL" id="MCI15284.1"/>
    </source>
</evidence>
<dbReference type="AlphaFoldDB" id="A0A392PTX8"/>
<accession>A0A392PTX8</accession>
<protein>
    <submittedName>
        <fullName evidence="1">Uncharacterized protein</fullName>
    </submittedName>
</protein>
<sequence length="88" mass="9788">MAKVEGGAHKLTTRTSDRDTLMLVVTPKLSAGDRGRRRLVDKDRVISEDTTLLLSCRHWDRKMKPPGGHHASAAQAVYGAFKEISIFK</sequence>
<feature type="non-terminal residue" evidence="1">
    <location>
        <position position="88"/>
    </location>
</feature>
<evidence type="ECO:0000313" key="2">
    <source>
        <dbReference type="Proteomes" id="UP000265520"/>
    </source>
</evidence>
<name>A0A392PTX8_9FABA</name>